<gene>
    <name evidence="1" type="ORF">ADUPG1_004854</name>
</gene>
<dbReference type="EMBL" id="BQXS01007591">
    <property type="protein sequence ID" value="GKT28122.1"/>
    <property type="molecule type" value="Genomic_DNA"/>
</dbReference>
<organism evidence="1 2">
    <name type="scientific">Aduncisulcus paluster</name>
    <dbReference type="NCBI Taxonomy" id="2918883"/>
    <lineage>
        <taxon>Eukaryota</taxon>
        <taxon>Metamonada</taxon>
        <taxon>Carpediemonas-like organisms</taxon>
        <taxon>Aduncisulcus</taxon>
    </lineage>
</organism>
<comment type="caution">
    <text evidence="1">The sequence shown here is derived from an EMBL/GenBank/DDBJ whole genome shotgun (WGS) entry which is preliminary data.</text>
</comment>
<name>A0ABQ5K847_9EUKA</name>
<feature type="non-terminal residue" evidence="1">
    <location>
        <position position="58"/>
    </location>
</feature>
<reference evidence="1" key="1">
    <citation type="submission" date="2022-03" db="EMBL/GenBank/DDBJ databases">
        <title>Draft genome sequence of Aduncisulcus paluster, a free-living microaerophilic Fornicata.</title>
        <authorList>
            <person name="Yuyama I."/>
            <person name="Kume K."/>
            <person name="Tamura T."/>
            <person name="Inagaki Y."/>
            <person name="Hashimoto T."/>
        </authorList>
    </citation>
    <scope>NUCLEOTIDE SEQUENCE</scope>
    <source>
        <strain evidence="1">NY0171</strain>
    </source>
</reference>
<keyword evidence="2" id="KW-1185">Reference proteome</keyword>
<evidence type="ECO:0000313" key="1">
    <source>
        <dbReference type="EMBL" id="GKT28122.1"/>
    </source>
</evidence>
<dbReference type="Gene3D" id="3.30.559.30">
    <property type="entry name" value="Nonribosomal peptide synthetase, condensation domain"/>
    <property type="match status" value="1"/>
</dbReference>
<proteinExistence type="predicted"/>
<accession>A0ABQ5K847</accession>
<evidence type="ECO:0000313" key="2">
    <source>
        <dbReference type="Proteomes" id="UP001057375"/>
    </source>
</evidence>
<dbReference type="Proteomes" id="UP001057375">
    <property type="component" value="Unassembled WGS sequence"/>
</dbReference>
<protein>
    <submittedName>
        <fullName evidence="1">Amino acid adenylation domain-containing protein</fullName>
    </submittedName>
</protein>
<sequence>MPIVFTSGLGMSSWDQDMSFGKLSYNISQTPQVWIDHQVLEVDGGLLLSWDALDELFP</sequence>